<dbReference type="Gene3D" id="1.10.10.60">
    <property type="entry name" value="Homeodomain-like"/>
    <property type="match status" value="2"/>
</dbReference>
<dbReference type="Proteomes" id="UP000321893">
    <property type="component" value="Unassembled WGS sequence"/>
</dbReference>
<name>A0A511DSZ4_LENKE</name>
<keyword evidence="2" id="KW-0238">DNA-binding</keyword>
<evidence type="ECO:0000313" key="5">
    <source>
        <dbReference type="EMBL" id="GEL27417.1"/>
    </source>
</evidence>
<dbReference type="InterPro" id="IPR018060">
    <property type="entry name" value="HTH_AraC"/>
</dbReference>
<dbReference type="SUPFAM" id="SSF51215">
    <property type="entry name" value="Regulatory protein AraC"/>
    <property type="match status" value="1"/>
</dbReference>
<evidence type="ECO:0000256" key="3">
    <source>
        <dbReference type="ARBA" id="ARBA00023163"/>
    </source>
</evidence>
<proteinExistence type="predicted"/>
<dbReference type="GO" id="GO:0003700">
    <property type="term" value="F:DNA-binding transcription factor activity"/>
    <property type="evidence" value="ECO:0007669"/>
    <property type="project" value="InterPro"/>
</dbReference>
<dbReference type="GO" id="GO:0043565">
    <property type="term" value="F:sequence-specific DNA binding"/>
    <property type="evidence" value="ECO:0007669"/>
    <property type="project" value="InterPro"/>
</dbReference>
<sequence>MRIAFNRPTMKIPLYCDSIGYDWNQPPIHRLNGYYAYHWLQTESGMGMGMVNLDHQHILLKRNQGILCRPRVPHEYHPTGSEPWKVSFLSFDGTIANDMVHFLKLNQFLLVQAVSPELTAFIPQTFNQFKPNDNLSLPDQSIQIYKFIMLLKQNELLNTKQFQSSTITSPILAYISNHFAEPISNQDLSKVTSYSVTYQNRVFKRLFKMTPLEYLNQYRMKKAKELLLTNAALEVHEVGIKVGFHDTSHFIDQFKKFYQTTPSHFRKYI</sequence>
<dbReference type="InterPro" id="IPR018062">
    <property type="entry name" value="HTH_AraC-typ_CS"/>
</dbReference>
<evidence type="ECO:0000256" key="1">
    <source>
        <dbReference type="ARBA" id="ARBA00023015"/>
    </source>
</evidence>
<dbReference type="STRING" id="1423764.FC95_GL001774"/>
<gene>
    <name evidence="5" type="ORF">LKE01_02370</name>
</gene>
<dbReference type="PROSITE" id="PS01124">
    <property type="entry name" value="HTH_ARAC_FAMILY_2"/>
    <property type="match status" value="1"/>
</dbReference>
<dbReference type="AlphaFoldDB" id="A0A511DSZ4"/>
<dbReference type="OrthoDB" id="185320at2"/>
<dbReference type="InterPro" id="IPR009057">
    <property type="entry name" value="Homeodomain-like_sf"/>
</dbReference>
<evidence type="ECO:0000256" key="2">
    <source>
        <dbReference type="ARBA" id="ARBA00023125"/>
    </source>
</evidence>
<protein>
    <submittedName>
        <fullName evidence="5">AraC family transcriptional regulator</fullName>
    </submittedName>
</protein>
<dbReference type="Pfam" id="PF02311">
    <property type="entry name" value="AraC_binding"/>
    <property type="match status" value="1"/>
</dbReference>
<organism evidence="5 6">
    <name type="scientific">Lentilactobacillus kefiri</name>
    <name type="common">Lactobacillus kefiri</name>
    <dbReference type="NCBI Taxonomy" id="33962"/>
    <lineage>
        <taxon>Bacteria</taxon>
        <taxon>Bacillati</taxon>
        <taxon>Bacillota</taxon>
        <taxon>Bacilli</taxon>
        <taxon>Lactobacillales</taxon>
        <taxon>Lactobacillaceae</taxon>
        <taxon>Lentilactobacillus</taxon>
    </lineage>
</organism>
<dbReference type="PANTHER" id="PTHR43280:SF28">
    <property type="entry name" value="HTH-TYPE TRANSCRIPTIONAL ACTIVATOR RHAS"/>
    <property type="match status" value="1"/>
</dbReference>
<evidence type="ECO:0000313" key="6">
    <source>
        <dbReference type="Proteomes" id="UP000321893"/>
    </source>
</evidence>
<dbReference type="RefSeq" id="WP_056980936.1">
    <property type="nucleotide sequence ID" value="NZ_BJVK01000002.1"/>
</dbReference>
<dbReference type="PANTHER" id="PTHR43280">
    <property type="entry name" value="ARAC-FAMILY TRANSCRIPTIONAL REGULATOR"/>
    <property type="match status" value="1"/>
</dbReference>
<keyword evidence="6" id="KW-1185">Reference proteome</keyword>
<keyword evidence="1" id="KW-0805">Transcription regulation</keyword>
<accession>A0A511DSZ4</accession>
<keyword evidence="3" id="KW-0804">Transcription</keyword>
<dbReference type="SUPFAM" id="SSF46689">
    <property type="entry name" value="Homeodomain-like"/>
    <property type="match status" value="2"/>
</dbReference>
<dbReference type="InterPro" id="IPR020449">
    <property type="entry name" value="Tscrpt_reg_AraC-type_HTH"/>
</dbReference>
<dbReference type="PROSITE" id="PS00041">
    <property type="entry name" value="HTH_ARAC_FAMILY_1"/>
    <property type="match status" value="1"/>
</dbReference>
<dbReference type="EMBL" id="BJVK01000002">
    <property type="protein sequence ID" value="GEL27417.1"/>
    <property type="molecule type" value="Genomic_DNA"/>
</dbReference>
<evidence type="ECO:0000259" key="4">
    <source>
        <dbReference type="PROSITE" id="PS01124"/>
    </source>
</evidence>
<dbReference type="Pfam" id="PF12833">
    <property type="entry name" value="HTH_18"/>
    <property type="match status" value="1"/>
</dbReference>
<dbReference type="InterPro" id="IPR003313">
    <property type="entry name" value="AraC-bd"/>
</dbReference>
<feature type="domain" description="HTH araC/xylS-type" evidence="4">
    <location>
        <begin position="169"/>
        <end position="268"/>
    </location>
</feature>
<comment type="caution">
    <text evidence="5">The sequence shown here is derived from an EMBL/GenBank/DDBJ whole genome shotgun (WGS) entry which is preliminary data.</text>
</comment>
<dbReference type="InterPro" id="IPR037923">
    <property type="entry name" value="HTH-like"/>
</dbReference>
<dbReference type="SMART" id="SM00342">
    <property type="entry name" value="HTH_ARAC"/>
    <property type="match status" value="1"/>
</dbReference>
<dbReference type="PRINTS" id="PR00032">
    <property type="entry name" value="HTHARAC"/>
</dbReference>
<reference evidence="5" key="1">
    <citation type="submission" date="2019-07" db="EMBL/GenBank/DDBJ databases">
        <title>Whole genome shotgun sequence of Lactobacillus kefiri NBRC 15888.</title>
        <authorList>
            <person name="Hosoyama A."/>
            <person name="Uohara A."/>
            <person name="Ohji S."/>
            <person name="Ichikawa N."/>
        </authorList>
    </citation>
    <scope>NUCLEOTIDE SEQUENCE [LARGE SCALE GENOMIC DNA]</scope>
    <source>
        <strain evidence="5">NBRC 15888</strain>
    </source>
</reference>